<feature type="chain" id="PRO_5003272220" description="Lipoprotein" evidence="1">
    <location>
        <begin position="25"/>
        <end position="180"/>
    </location>
</feature>
<keyword evidence="1" id="KW-0732">Signal</keyword>
<name>F1YQF4_9PROT</name>
<feature type="signal peptide" evidence="1">
    <location>
        <begin position="1"/>
        <end position="24"/>
    </location>
</feature>
<reference evidence="2 3" key="1">
    <citation type="journal article" date="2011" name="Science">
        <title>Drosophila microbiome modulates host developmental and metabolic homeostasis via insulin signaling.</title>
        <authorList>
            <person name="Shin S.C."/>
            <person name="Kim S.H."/>
            <person name="You H."/>
            <person name="Kim B."/>
            <person name="Kim A.C."/>
            <person name="Lee K.A."/>
            <person name="Yoon J.H."/>
            <person name="Ryu J.H."/>
            <person name="Lee W.J."/>
        </authorList>
    </citation>
    <scope>NUCLEOTIDE SEQUENCE [LARGE SCALE GENOMIC DNA]</scope>
    <source>
        <strain evidence="2 3">DM001</strain>
    </source>
</reference>
<protein>
    <recommendedName>
        <fullName evidence="4">Lipoprotein</fullName>
    </recommendedName>
</protein>
<dbReference type="EMBL" id="AEUP01000004">
    <property type="protein sequence ID" value="EGE48839.1"/>
    <property type="molecule type" value="Genomic_DNA"/>
</dbReference>
<accession>F1YQF4</accession>
<dbReference type="Proteomes" id="UP000018454">
    <property type="component" value="Unassembled WGS sequence"/>
</dbReference>
<evidence type="ECO:0000313" key="3">
    <source>
        <dbReference type="Proteomes" id="UP000018454"/>
    </source>
</evidence>
<evidence type="ECO:0008006" key="4">
    <source>
        <dbReference type="Google" id="ProtNLM"/>
    </source>
</evidence>
<evidence type="ECO:0000313" key="2">
    <source>
        <dbReference type="EMBL" id="EGE48839.1"/>
    </source>
</evidence>
<proteinExistence type="predicted"/>
<sequence length="180" mass="18647">MRSQGMRKAALLGLCMIVSGCAGFDKFVSDTATLPGENPNAATGDDLNMRRIRGQSAVDVPILPEGGNMWPGPPTPLPTLEDVEKDRAGTVLGGDSAAGPQLPDGEEMSIGEKEDIRHGVIGGGTAGKLPDAEPDVSSKYGAHRGNGAPIEIPNDDGTITLIQPDGSVSTIKDNRSTVHH</sequence>
<dbReference type="PROSITE" id="PS51257">
    <property type="entry name" value="PROKAR_LIPOPROTEIN"/>
    <property type="match status" value="1"/>
</dbReference>
<comment type="caution">
    <text evidence="2">The sequence shown here is derived from an EMBL/GenBank/DDBJ whole genome shotgun (WGS) entry which is preliminary data.</text>
</comment>
<dbReference type="AlphaFoldDB" id="F1YQF4"/>
<evidence type="ECO:0000256" key="1">
    <source>
        <dbReference type="SAM" id="SignalP"/>
    </source>
</evidence>
<gene>
    <name evidence="2" type="ORF">APO_0118</name>
</gene>
<organism evidence="2 3">
    <name type="scientific">Acetobacter pomorum DM001</name>
    <dbReference type="NCBI Taxonomy" id="945681"/>
    <lineage>
        <taxon>Bacteria</taxon>
        <taxon>Pseudomonadati</taxon>
        <taxon>Pseudomonadota</taxon>
        <taxon>Alphaproteobacteria</taxon>
        <taxon>Acetobacterales</taxon>
        <taxon>Acetobacteraceae</taxon>
        <taxon>Acetobacter</taxon>
    </lineage>
</organism>